<reference evidence="2 3" key="1">
    <citation type="submission" date="2016-07" db="EMBL/GenBank/DDBJ databases">
        <title>Multiple horizontal gene transfer events from other fungi enriched the ability of initially mycotrophic Trichoderma (Ascomycota) to feed on dead plant biomass.</title>
        <authorList>
            <consortium name="DOE Joint Genome Institute"/>
            <person name="Aerts A."/>
            <person name="Atanasova L."/>
            <person name="Chenthamara K."/>
            <person name="Zhang J."/>
            <person name="Grujic M."/>
            <person name="Henrissat B."/>
            <person name="Kuo A."/>
            <person name="Salamov A."/>
            <person name="Lipzen A."/>
            <person name="Labutti K."/>
            <person name="Barry K."/>
            <person name="Miao Y."/>
            <person name="Rahimi M.J."/>
            <person name="Shen Q."/>
            <person name="Grigoriev I.V."/>
            <person name="Kubicek C.P."/>
            <person name="Druzhinina I.S."/>
        </authorList>
    </citation>
    <scope>NUCLEOTIDE SEQUENCE [LARGE SCALE GENOMIC DNA]</scope>
    <source>
        <strain evidence="2 3">CBS 226.95</strain>
    </source>
</reference>
<keyword evidence="1" id="KW-1133">Transmembrane helix</keyword>
<dbReference type="AlphaFoldDB" id="A0A2T4A2S0"/>
<keyword evidence="1" id="KW-0472">Membrane</keyword>
<dbReference type="RefSeq" id="XP_024770950.1">
    <property type="nucleotide sequence ID" value="XM_024913695.1"/>
</dbReference>
<keyword evidence="1" id="KW-0812">Transmembrane</keyword>
<evidence type="ECO:0000313" key="3">
    <source>
        <dbReference type="Proteomes" id="UP000241690"/>
    </source>
</evidence>
<evidence type="ECO:0000256" key="1">
    <source>
        <dbReference type="SAM" id="Phobius"/>
    </source>
</evidence>
<evidence type="ECO:0000313" key="2">
    <source>
        <dbReference type="EMBL" id="PTB51273.1"/>
    </source>
</evidence>
<protein>
    <submittedName>
        <fullName evidence="2">Uncharacterized protein</fullName>
    </submittedName>
</protein>
<gene>
    <name evidence="2" type="ORF">M431DRAFT_238905</name>
</gene>
<keyword evidence="3" id="KW-1185">Reference proteome</keyword>
<name>A0A2T4A2S0_TRIHA</name>
<dbReference type="Proteomes" id="UP000241690">
    <property type="component" value="Unassembled WGS sequence"/>
</dbReference>
<sequence length="189" mass="21123">MYGQVLVPPVRADEPPWYLTTFGGAARCFLLVVRRRSCCCVRNTKKRTLYASIESCRVPGSSTSTDTQARYPLRWLRLQTHPPFTCIFFSSLFQSPSKLNLILVLYTVLSCMCCTLLLLDFCIVLPSSTTHKIHPDLIQSPTSNAAFPSSDPWTWRYRQTNLGGVVGEQKQPFGLGPSWGSGVSVSMVH</sequence>
<dbReference type="GeneID" id="36622258"/>
<feature type="transmembrane region" description="Helical" evidence="1">
    <location>
        <begin position="99"/>
        <end position="119"/>
    </location>
</feature>
<proteinExistence type="predicted"/>
<organism evidence="2 3">
    <name type="scientific">Trichoderma harzianum CBS 226.95</name>
    <dbReference type="NCBI Taxonomy" id="983964"/>
    <lineage>
        <taxon>Eukaryota</taxon>
        <taxon>Fungi</taxon>
        <taxon>Dikarya</taxon>
        <taxon>Ascomycota</taxon>
        <taxon>Pezizomycotina</taxon>
        <taxon>Sordariomycetes</taxon>
        <taxon>Hypocreomycetidae</taxon>
        <taxon>Hypocreales</taxon>
        <taxon>Hypocreaceae</taxon>
        <taxon>Trichoderma</taxon>
    </lineage>
</organism>
<feature type="transmembrane region" description="Helical" evidence="1">
    <location>
        <begin position="16"/>
        <end position="33"/>
    </location>
</feature>
<accession>A0A2T4A2S0</accession>
<dbReference type="EMBL" id="KZ679686">
    <property type="protein sequence ID" value="PTB51273.1"/>
    <property type="molecule type" value="Genomic_DNA"/>
</dbReference>